<evidence type="ECO:0000313" key="3">
    <source>
        <dbReference type="EMBL" id="KZP21921.1"/>
    </source>
</evidence>
<name>A0A166KHT7_9AGAM</name>
<dbReference type="OrthoDB" id="3281460at2759"/>
<gene>
    <name evidence="3" type="ORF">FIBSPDRAFT_1043858</name>
</gene>
<evidence type="ECO:0000259" key="2">
    <source>
        <dbReference type="PROSITE" id="PS50894"/>
    </source>
</evidence>
<sequence length="136" mass="15479">MSHIEPSPPLRELMASRDTINREVFADFLDNYDEQHRKLSQELVYLYFEEAASRMAEIEAGLAISDFESCGEATRNMSDSARSFGLVKVVSKCGALKSCLRSPTPRREQLQSYFAELLNAQNEVEACLRQWYCGKS</sequence>
<dbReference type="PROSITE" id="PS50894">
    <property type="entry name" value="HPT"/>
    <property type="match status" value="1"/>
</dbReference>
<feature type="domain" description="HPt" evidence="2">
    <location>
        <begin position="36"/>
        <end position="131"/>
    </location>
</feature>
<dbReference type="SUPFAM" id="SSF47226">
    <property type="entry name" value="Histidine-containing phosphotransfer domain, HPT domain"/>
    <property type="match status" value="1"/>
</dbReference>
<dbReference type="AlphaFoldDB" id="A0A166KHT7"/>
<evidence type="ECO:0000256" key="1">
    <source>
        <dbReference type="PROSITE-ProRule" id="PRU00110"/>
    </source>
</evidence>
<evidence type="ECO:0000313" key="4">
    <source>
        <dbReference type="Proteomes" id="UP000076532"/>
    </source>
</evidence>
<proteinExistence type="predicted"/>
<dbReference type="Gene3D" id="1.20.120.160">
    <property type="entry name" value="HPT domain"/>
    <property type="match status" value="1"/>
</dbReference>
<protein>
    <recommendedName>
        <fullName evidence="2">HPt domain-containing protein</fullName>
    </recommendedName>
</protein>
<dbReference type="InterPro" id="IPR008207">
    <property type="entry name" value="Sig_transdc_His_kin_Hpt_dom"/>
</dbReference>
<reference evidence="3 4" key="1">
    <citation type="journal article" date="2016" name="Mol. Biol. Evol.">
        <title>Comparative Genomics of Early-Diverging Mushroom-Forming Fungi Provides Insights into the Origins of Lignocellulose Decay Capabilities.</title>
        <authorList>
            <person name="Nagy L.G."/>
            <person name="Riley R."/>
            <person name="Tritt A."/>
            <person name="Adam C."/>
            <person name="Daum C."/>
            <person name="Floudas D."/>
            <person name="Sun H."/>
            <person name="Yadav J.S."/>
            <person name="Pangilinan J."/>
            <person name="Larsson K.H."/>
            <person name="Matsuura K."/>
            <person name="Barry K."/>
            <person name="Labutti K."/>
            <person name="Kuo R."/>
            <person name="Ohm R.A."/>
            <person name="Bhattacharya S.S."/>
            <person name="Shirouzu T."/>
            <person name="Yoshinaga Y."/>
            <person name="Martin F.M."/>
            <person name="Grigoriev I.V."/>
            <person name="Hibbett D.S."/>
        </authorList>
    </citation>
    <scope>NUCLEOTIDE SEQUENCE [LARGE SCALE GENOMIC DNA]</scope>
    <source>
        <strain evidence="3 4">CBS 109695</strain>
    </source>
</reference>
<dbReference type="InterPro" id="IPR036641">
    <property type="entry name" value="HPT_dom_sf"/>
</dbReference>
<comment type="caution">
    <text evidence="1">Lacks conserved residue(s) required for the propagation of feature annotation.</text>
</comment>
<accession>A0A166KHT7</accession>
<dbReference type="Pfam" id="PF01627">
    <property type="entry name" value="Hpt"/>
    <property type="match status" value="1"/>
</dbReference>
<keyword evidence="4" id="KW-1185">Reference proteome</keyword>
<organism evidence="3 4">
    <name type="scientific">Athelia psychrophila</name>
    <dbReference type="NCBI Taxonomy" id="1759441"/>
    <lineage>
        <taxon>Eukaryota</taxon>
        <taxon>Fungi</taxon>
        <taxon>Dikarya</taxon>
        <taxon>Basidiomycota</taxon>
        <taxon>Agaricomycotina</taxon>
        <taxon>Agaricomycetes</taxon>
        <taxon>Agaricomycetidae</taxon>
        <taxon>Atheliales</taxon>
        <taxon>Atheliaceae</taxon>
        <taxon>Athelia</taxon>
    </lineage>
</organism>
<dbReference type="GO" id="GO:0000160">
    <property type="term" value="P:phosphorelay signal transduction system"/>
    <property type="evidence" value="ECO:0007669"/>
    <property type="project" value="InterPro"/>
</dbReference>
<dbReference type="Proteomes" id="UP000076532">
    <property type="component" value="Unassembled WGS sequence"/>
</dbReference>
<dbReference type="EMBL" id="KV417543">
    <property type="protein sequence ID" value="KZP21921.1"/>
    <property type="molecule type" value="Genomic_DNA"/>
</dbReference>